<dbReference type="AlphaFoldDB" id="A0A2M3ZXJ9"/>
<accession>A0A2M3ZXJ9</accession>
<reference evidence="1" key="1">
    <citation type="submission" date="2018-01" db="EMBL/GenBank/DDBJ databases">
        <title>An insight into the sialome of Amazonian anophelines.</title>
        <authorList>
            <person name="Ribeiro J.M."/>
            <person name="Scarpassa V."/>
            <person name="Calvo E."/>
        </authorList>
    </citation>
    <scope>NUCLEOTIDE SEQUENCE</scope>
    <source>
        <tissue evidence="1">Salivary glands</tissue>
    </source>
</reference>
<proteinExistence type="predicted"/>
<dbReference type="EMBL" id="GGFM01012451">
    <property type="protein sequence ID" value="MBW33202.1"/>
    <property type="molecule type" value="Transcribed_RNA"/>
</dbReference>
<evidence type="ECO:0000313" key="1">
    <source>
        <dbReference type="EMBL" id="MBW33202.1"/>
    </source>
</evidence>
<name>A0A2M3ZXJ9_9DIPT</name>
<organism evidence="1">
    <name type="scientific">Anopheles braziliensis</name>
    <dbReference type="NCBI Taxonomy" id="58242"/>
    <lineage>
        <taxon>Eukaryota</taxon>
        <taxon>Metazoa</taxon>
        <taxon>Ecdysozoa</taxon>
        <taxon>Arthropoda</taxon>
        <taxon>Hexapoda</taxon>
        <taxon>Insecta</taxon>
        <taxon>Pterygota</taxon>
        <taxon>Neoptera</taxon>
        <taxon>Endopterygota</taxon>
        <taxon>Diptera</taxon>
        <taxon>Nematocera</taxon>
        <taxon>Culicoidea</taxon>
        <taxon>Culicidae</taxon>
        <taxon>Anophelinae</taxon>
        <taxon>Anopheles</taxon>
    </lineage>
</organism>
<sequence length="82" mass="9990">MVLWQIRLFVLVQRLSYGLALFFDQRLLVQKHHQWHPSYVQLVFSSVLYSPQNHHPYRSKPVLSHRCLLVIPRRLFQQNHPF</sequence>
<protein>
    <submittedName>
        <fullName evidence="1">Putative secreted peptide</fullName>
    </submittedName>
</protein>